<comment type="similarity">
    <text evidence="1 2">Belongs to the UPF0102 family.</text>
</comment>
<dbReference type="HAMAP" id="MF_00048">
    <property type="entry name" value="UPF0102"/>
    <property type="match status" value="1"/>
</dbReference>
<dbReference type="InterPro" id="IPR003509">
    <property type="entry name" value="UPF0102_YraN-like"/>
</dbReference>
<accession>A0A3A1N8M8</accession>
<keyword evidence="3" id="KW-0378">Hydrolase</keyword>
<dbReference type="Proteomes" id="UP000266067">
    <property type="component" value="Unassembled WGS sequence"/>
</dbReference>
<dbReference type="GO" id="GO:0004519">
    <property type="term" value="F:endonuclease activity"/>
    <property type="evidence" value="ECO:0007669"/>
    <property type="project" value="UniProtKB-KW"/>
</dbReference>
<dbReference type="SUPFAM" id="SSF52980">
    <property type="entry name" value="Restriction endonuclease-like"/>
    <property type="match status" value="1"/>
</dbReference>
<dbReference type="InterPro" id="IPR011856">
    <property type="entry name" value="tRNA_endonuc-like_dom_sf"/>
</dbReference>
<dbReference type="RefSeq" id="WP_119607469.1">
    <property type="nucleotide sequence ID" value="NZ_QXFH01000070.1"/>
</dbReference>
<organism evidence="3 4">
    <name type="scientific">Flagellimonas lutimaris</name>
    <dbReference type="NCBI Taxonomy" id="475082"/>
    <lineage>
        <taxon>Bacteria</taxon>
        <taxon>Pseudomonadati</taxon>
        <taxon>Bacteroidota</taxon>
        <taxon>Flavobacteriia</taxon>
        <taxon>Flavobacteriales</taxon>
        <taxon>Flavobacteriaceae</taxon>
        <taxon>Flagellimonas</taxon>
    </lineage>
</organism>
<proteinExistence type="inferred from homology"/>
<dbReference type="OrthoDB" id="9802516at2"/>
<dbReference type="InterPro" id="IPR011335">
    <property type="entry name" value="Restrct_endonuc-II-like"/>
</dbReference>
<dbReference type="GO" id="GO:0003676">
    <property type="term" value="F:nucleic acid binding"/>
    <property type="evidence" value="ECO:0007669"/>
    <property type="project" value="InterPro"/>
</dbReference>
<evidence type="ECO:0000256" key="1">
    <source>
        <dbReference type="ARBA" id="ARBA00006738"/>
    </source>
</evidence>
<gene>
    <name evidence="3" type="ORF">D2V08_07770</name>
</gene>
<evidence type="ECO:0000313" key="3">
    <source>
        <dbReference type="EMBL" id="RIV35243.1"/>
    </source>
</evidence>
<reference evidence="3 4" key="1">
    <citation type="submission" date="2018-08" db="EMBL/GenBank/DDBJ databases">
        <title>Proposal of Muricauda 72 sp.nov. and Muricauda NH166 sp.nov., isolated from seawater.</title>
        <authorList>
            <person name="Cheng H."/>
            <person name="Wu Y.-H."/>
            <person name="Guo L.-L."/>
            <person name="Xu X.-W."/>
        </authorList>
    </citation>
    <scope>NUCLEOTIDE SEQUENCE [LARGE SCALE GENOMIC DNA]</scope>
    <source>
        <strain evidence="3 4">KCTC 22173</strain>
    </source>
</reference>
<evidence type="ECO:0000256" key="2">
    <source>
        <dbReference type="HAMAP-Rule" id="MF_00048"/>
    </source>
</evidence>
<comment type="caution">
    <text evidence="3">The sequence shown here is derived from an EMBL/GenBank/DDBJ whole genome shotgun (WGS) entry which is preliminary data.</text>
</comment>
<keyword evidence="4" id="KW-1185">Reference proteome</keyword>
<evidence type="ECO:0000313" key="4">
    <source>
        <dbReference type="Proteomes" id="UP000266067"/>
    </source>
</evidence>
<keyword evidence="3" id="KW-0255">Endonuclease</keyword>
<dbReference type="PANTHER" id="PTHR34039">
    <property type="entry name" value="UPF0102 PROTEIN YRAN"/>
    <property type="match status" value="1"/>
</dbReference>
<sequence>MADHNKFGKLGEQKAVDFLKTSGYEIKSLNYRYLNAEVDIIAEKEGILVVVEVKSRNKGFLEDISHVITPKKVKLLTMAANRYVEEQDKEFEVRFDVIPVIKNADNFEIEHFENAFYHF</sequence>
<dbReference type="Gene3D" id="3.40.1350.10">
    <property type="match status" value="1"/>
</dbReference>
<name>A0A3A1N8M8_9FLAO</name>
<dbReference type="Pfam" id="PF02021">
    <property type="entry name" value="UPF0102"/>
    <property type="match status" value="1"/>
</dbReference>
<dbReference type="EMBL" id="QXFH01000070">
    <property type="protein sequence ID" value="RIV35243.1"/>
    <property type="molecule type" value="Genomic_DNA"/>
</dbReference>
<dbReference type="AlphaFoldDB" id="A0A3A1N8M8"/>
<dbReference type="PANTHER" id="PTHR34039:SF1">
    <property type="entry name" value="UPF0102 PROTEIN YRAN"/>
    <property type="match status" value="1"/>
</dbReference>
<keyword evidence="3" id="KW-0540">Nuclease</keyword>
<protein>
    <recommendedName>
        <fullName evidence="2">UPF0102 protein D2V08_07770</fullName>
    </recommendedName>
</protein>